<comment type="caution">
    <text evidence="1">The sequence shown here is derived from an EMBL/GenBank/DDBJ whole genome shotgun (WGS) entry which is preliminary data.</text>
</comment>
<accession>A0A2W5S7R8</accession>
<dbReference type="AlphaFoldDB" id="A0A2W5S7R8"/>
<evidence type="ECO:0000313" key="2">
    <source>
        <dbReference type="Proteomes" id="UP000248975"/>
    </source>
</evidence>
<dbReference type="EMBL" id="QFQS01000004">
    <property type="protein sequence ID" value="PZQ96114.1"/>
    <property type="molecule type" value="Genomic_DNA"/>
</dbReference>
<proteinExistence type="predicted"/>
<sequence length="469" mass="53501">MLLAQENFEAAEEYLIEIADSISRSKAEIVILSQEDFSGDLPGRSKRKAVYPRLTKNLRILNRALHPHNVRFVFFVRDERDWLRSCYHQHLKHRTQFSDLDEFCRHFDEGLSWSQKLEKPRMTFPSSFLSFPYSKIPDAGVRTILRVAGHPDLALADPPSETNSSPDSEKVRQLERINALSGFPATSWFAKSLVMADWKPRPLANPSPPPASAMNADLARAALPHLANRALGRIAPQEIDDILPGETVDFSPFLFDMLPSDIQQPSVSRIEIRDQSLILDYHLRGKSRLAKLNALVISYLRRDTIHTSKARRIFHRIWREKGQLLVNELTTRWLISTLQTFLDHGENEAQRSIGAGSYFYANMMKIYEGERAIEGREQDITYEKSEPQTANKFNGLDRYAVGGTDLLLNTNAVALDLAMRDDVAGLVLIELLLRTKASANVFTRMDRTRKEQGITVEGFTDTWSFFEPK</sequence>
<organism evidence="1 2">
    <name type="scientific">Cereibacter sphaeroides</name>
    <name type="common">Rhodobacter sphaeroides</name>
    <dbReference type="NCBI Taxonomy" id="1063"/>
    <lineage>
        <taxon>Bacteria</taxon>
        <taxon>Pseudomonadati</taxon>
        <taxon>Pseudomonadota</taxon>
        <taxon>Alphaproteobacteria</taxon>
        <taxon>Rhodobacterales</taxon>
        <taxon>Paracoccaceae</taxon>
        <taxon>Cereibacter</taxon>
    </lineage>
</organism>
<protein>
    <submittedName>
        <fullName evidence="1">Uncharacterized protein</fullName>
    </submittedName>
</protein>
<dbReference type="Proteomes" id="UP000248975">
    <property type="component" value="Unassembled WGS sequence"/>
</dbReference>
<dbReference type="SUPFAM" id="SSF52540">
    <property type="entry name" value="P-loop containing nucleoside triphosphate hydrolases"/>
    <property type="match status" value="1"/>
</dbReference>
<dbReference type="InterPro" id="IPR027417">
    <property type="entry name" value="P-loop_NTPase"/>
</dbReference>
<name>A0A2W5S7R8_CERSP</name>
<reference evidence="1 2" key="1">
    <citation type="submission" date="2017-08" db="EMBL/GenBank/DDBJ databases">
        <title>Infants hospitalized years apart are colonized by the same room-sourced microbial strains.</title>
        <authorList>
            <person name="Brooks B."/>
            <person name="Olm M.R."/>
            <person name="Firek B.A."/>
            <person name="Baker R."/>
            <person name="Thomas B.C."/>
            <person name="Morowitz M.J."/>
            <person name="Banfield J.F."/>
        </authorList>
    </citation>
    <scope>NUCLEOTIDE SEQUENCE [LARGE SCALE GENOMIC DNA]</scope>
    <source>
        <strain evidence="1">S2_003_000_R2_11</strain>
    </source>
</reference>
<evidence type="ECO:0000313" key="1">
    <source>
        <dbReference type="EMBL" id="PZQ96114.1"/>
    </source>
</evidence>
<gene>
    <name evidence="1" type="ORF">DI533_16875</name>
</gene>
<dbReference type="Gene3D" id="3.40.50.300">
    <property type="entry name" value="P-loop containing nucleotide triphosphate hydrolases"/>
    <property type="match status" value="1"/>
</dbReference>